<reference evidence="1 2" key="1">
    <citation type="journal article" date="2011" name="Stand. Genomic Sci.">
        <title>Non-contiguous finished genome sequence and contextual data of the filamentous soil bacterium Ktedonobacter racemifer type strain (SOSP1-21).</title>
        <authorList>
            <person name="Chang Y.J."/>
            <person name="Land M."/>
            <person name="Hauser L."/>
            <person name="Chertkov O."/>
            <person name="Del Rio T.G."/>
            <person name="Nolan M."/>
            <person name="Copeland A."/>
            <person name="Tice H."/>
            <person name="Cheng J.F."/>
            <person name="Lucas S."/>
            <person name="Han C."/>
            <person name="Goodwin L."/>
            <person name="Pitluck S."/>
            <person name="Ivanova N."/>
            <person name="Ovchinikova G."/>
            <person name="Pati A."/>
            <person name="Chen A."/>
            <person name="Palaniappan K."/>
            <person name="Mavromatis K."/>
            <person name="Liolios K."/>
            <person name="Brettin T."/>
            <person name="Fiebig A."/>
            <person name="Rohde M."/>
            <person name="Abt B."/>
            <person name="Goker M."/>
            <person name="Detter J.C."/>
            <person name="Woyke T."/>
            <person name="Bristow J."/>
            <person name="Eisen J.A."/>
            <person name="Markowitz V."/>
            <person name="Hugenholtz P."/>
            <person name="Kyrpides N.C."/>
            <person name="Klenk H.P."/>
            <person name="Lapidus A."/>
        </authorList>
    </citation>
    <scope>NUCLEOTIDE SEQUENCE [LARGE SCALE GENOMIC DNA]</scope>
    <source>
        <strain evidence="2">DSM 44963</strain>
    </source>
</reference>
<dbReference type="AlphaFoldDB" id="D6U3W1"/>
<proteinExistence type="predicted"/>
<keyword evidence="2" id="KW-1185">Reference proteome</keyword>
<name>D6U3W1_KTERA</name>
<organism evidence="1 2">
    <name type="scientific">Ktedonobacter racemifer DSM 44963</name>
    <dbReference type="NCBI Taxonomy" id="485913"/>
    <lineage>
        <taxon>Bacteria</taxon>
        <taxon>Bacillati</taxon>
        <taxon>Chloroflexota</taxon>
        <taxon>Ktedonobacteria</taxon>
        <taxon>Ktedonobacterales</taxon>
        <taxon>Ktedonobacteraceae</taxon>
        <taxon>Ktedonobacter</taxon>
    </lineage>
</organism>
<accession>D6U3W1</accession>
<sequence length="60" mass="6812">MSTVERAQAILGDPSLVALKEWEGLNGEMGVYHSHDHGYFSLLILIQSLNEHYSQFYLDS</sequence>
<dbReference type="InParanoid" id="D6U3W1"/>
<dbReference type="EMBL" id="ADVG01000004">
    <property type="protein sequence ID" value="EFH81199.1"/>
    <property type="molecule type" value="Genomic_DNA"/>
</dbReference>
<evidence type="ECO:0000313" key="1">
    <source>
        <dbReference type="EMBL" id="EFH81199.1"/>
    </source>
</evidence>
<protein>
    <submittedName>
        <fullName evidence="1">Uncharacterized protein</fullName>
    </submittedName>
</protein>
<dbReference type="Proteomes" id="UP000004508">
    <property type="component" value="Unassembled WGS sequence"/>
</dbReference>
<evidence type="ECO:0000313" key="2">
    <source>
        <dbReference type="Proteomes" id="UP000004508"/>
    </source>
</evidence>
<comment type="caution">
    <text evidence="1">The sequence shown here is derived from an EMBL/GenBank/DDBJ whole genome shotgun (WGS) entry which is preliminary data.</text>
</comment>
<gene>
    <name evidence="1" type="ORF">Krac_1899</name>
</gene>
<dbReference type="RefSeq" id="WP_007918412.1">
    <property type="nucleotide sequence ID" value="NZ_ADVG01000004.1"/>
</dbReference>